<keyword evidence="3" id="KW-0677">Repeat</keyword>
<dbReference type="GO" id="GO:0000122">
    <property type="term" value="P:negative regulation of transcription by RNA polymerase II"/>
    <property type="evidence" value="ECO:0007669"/>
    <property type="project" value="TreeGrafter"/>
</dbReference>
<evidence type="ECO:0000256" key="5">
    <source>
        <dbReference type="ARBA" id="ARBA00022833"/>
    </source>
</evidence>
<evidence type="ECO:0000256" key="1">
    <source>
        <dbReference type="ARBA" id="ARBA00004123"/>
    </source>
</evidence>
<dbReference type="PROSITE" id="PS51804">
    <property type="entry name" value="ZF_C2HC_LYAR"/>
    <property type="match status" value="2"/>
</dbReference>
<organism evidence="11 12">
    <name type="scientific">Erysiphe neolycopersici</name>
    <dbReference type="NCBI Taxonomy" id="212602"/>
    <lineage>
        <taxon>Eukaryota</taxon>
        <taxon>Fungi</taxon>
        <taxon>Dikarya</taxon>
        <taxon>Ascomycota</taxon>
        <taxon>Pezizomycotina</taxon>
        <taxon>Leotiomycetes</taxon>
        <taxon>Erysiphales</taxon>
        <taxon>Erysiphaceae</taxon>
        <taxon>Erysiphe</taxon>
    </lineage>
</organism>
<dbReference type="InterPro" id="IPR036236">
    <property type="entry name" value="Znf_C2H2_sf"/>
</dbReference>
<keyword evidence="12" id="KW-1185">Reference proteome</keyword>
<dbReference type="Proteomes" id="UP000286134">
    <property type="component" value="Unassembled WGS sequence"/>
</dbReference>
<dbReference type="FunFam" id="3.30.1490.490:FF:000001">
    <property type="entry name" value="cell growth-regulating nucleolar protein-like"/>
    <property type="match status" value="1"/>
</dbReference>
<dbReference type="OrthoDB" id="21474at2759"/>
<evidence type="ECO:0000256" key="4">
    <source>
        <dbReference type="ARBA" id="ARBA00022771"/>
    </source>
</evidence>
<name>A0A420HTY0_9PEZI</name>
<feature type="compositionally biased region" description="Low complexity" evidence="9">
    <location>
        <begin position="231"/>
        <end position="247"/>
    </location>
</feature>
<evidence type="ECO:0000256" key="7">
    <source>
        <dbReference type="ARBA" id="ARBA00061084"/>
    </source>
</evidence>
<proteinExistence type="inferred from homology"/>
<evidence type="ECO:0000313" key="12">
    <source>
        <dbReference type="Proteomes" id="UP000286134"/>
    </source>
</evidence>
<dbReference type="SUPFAM" id="SSF57667">
    <property type="entry name" value="beta-beta-alpha zinc fingers"/>
    <property type="match status" value="2"/>
</dbReference>
<keyword evidence="5" id="KW-0862">Zinc</keyword>
<dbReference type="PANTHER" id="PTHR13100:SF10">
    <property type="entry name" value="CELL GROWTH-REGULATING NUCLEOLAR PROTEIN"/>
    <property type="match status" value="1"/>
</dbReference>
<evidence type="ECO:0000313" key="11">
    <source>
        <dbReference type="EMBL" id="RKF60880.1"/>
    </source>
</evidence>
<protein>
    <submittedName>
        <fullName evidence="11">Putative zinc finger c2h2 lyar-type protein</fullName>
    </submittedName>
</protein>
<dbReference type="InterPro" id="IPR014898">
    <property type="entry name" value="Znf_C2H2_LYAR"/>
</dbReference>
<keyword evidence="4 8" id="KW-0863">Zinc-finger</keyword>
<sequence length="390" mass="43476">MVSFSCEACGDVLLKKKLDAHRRQCANASYTCLDCMTTFENYEYRSHTSCISEQQKYQGALYRPGKQKSDKQKGLNPTTSTIQNSQKTMQIASTGKPHSNMNVFDFLDTDQASLVSDSEHLKGGLRYLDNGQMKSPHVFREINVNIAKNNHHQTPAAKNTLNSENRIDLYRDKTDTGDVLNGTKRKRLHLESRSPVSSSVNATKDNVKSMVLHSQLTGDLTRMMRHPSTFPSGPLISPTSSSPPTKTKGTKKRKETFSIGSGVKAFITAKPLPAKLPARSSSKSSTKPEAHLLEEHPKMKRRSITEATSDKDDESLVVYKPRSKQGQILYGLIEKGLESPRGVSMGKALKKLNRERELLGLGTGKATNEKELLKDLRVRRNERGELVLFV</sequence>
<feature type="region of interest" description="Disordered" evidence="9">
    <location>
        <begin position="274"/>
        <end position="309"/>
    </location>
</feature>
<dbReference type="GO" id="GO:0008270">
    <property type="term" value="F:zinc ion binding"/>
    <property type="evidence" value="ECO:0007669"/>
    <property type="project" value="UniProtKB-KW"/>
</dbReference>
<evidence type="ECO:0000256" key="6">
    <source>
        <dbReference type="ARBA" id="ARBA00023242"/>
    </source>
</evidence>
<feature type="compositionally biased region" description="Basic and acidic residues" evidence="9">
    <location>
        <begin position="286"/>
        <end position="297"/>
    </location>
</feature>
<dbReference type="Gene3D" id="3.30.1490.490">
    <property type="match status" value="1"/>
</dbReference>
<dbReference type="GO" id="GO:0005730">
    <property type="term" value="C:nucleolus"/>
    <property type="evidence" value="ECO:0007669"/>
    <property type="project" value="TreeGrafter"/>
</dbReference>
<gene>
    <name evidence="11" type="ORF">OnM2_046044</name>
</gene>
<keyword evidence="2" id="KW-0479">Metal-binding</keyword>
<evidence type="ECO:0000259" key="10">
    <source>
        <dbReference type="Pfam" id="PF08790"/>
    </source>
</evidence>
<dbReference type="EMBL" id="MCFK01004696">
    <property type="protein sequence ID" value="RKF60880.1"/>
    <property type="molecule type" value="Genomic_DNA"/>
</dbReference>
<dbReference type="STRING" id="212602.A0A420HTY0"/>
<reference evidence="11 12" key="1">
    <citation type="journal article" date="2018" name="BMC Genomics">
        <title>Comparative genome analyses reveal sequence features reflecting distinct modes of host-adaptation between dicot and monocot powdery mildew.</title>
        <authorList>
            <person name="Wu Y."/>
            <person name="Ma X."/>
            <person name="Pan Z."/>
            <person name="Kale S.D."/>
            <person name="Song Y."/>
            <person name="King H."/>
            <person name="Zhang Q."/>
            <person name="Presley C."/>
            <person name="Deng X."/>
            <person name="Wei C.I."/>
            <person name="Xiao S."/>
        </authorList>
    </citation>
    <scope>NUCLEOTIDE SEQUENCE [LARGE SCALE GENOMIC DNA]</scope>
    <source>
        <strain evidence="11">UMSG2</strain>
    </source>
</reference>
<feature type="region of interest" description="Disordered" evidence="9">
    <location>
        <begin position="225"/>
        <end position="256"/>
    </location>
</feature>
<evidence type="ECO:0000256" key="3">
    <source>
        <dbReference type="ARBA" id="ARBA00022737"/>
    </source>
</evidence>
<keyword evidence="6" id="KW-0539">Nucleus</keyword>
<accession>A0A420HTY0</accession>
<evidence type="ECO:0000256" key="8">
    <source>
        <dbReference type="PROSITE-ProRule" id="PRU01145"/>
    </source>
</evidence>
<dbReference type="InterPro" id="IPR039999">
    <property type="entry name" value="LYAR"/>
</dbReference>
<dbReference type="Pfam" id="PF08790">
    <property type="entry name" value="zf-LYAR"/>
    <property type="match status" value="1"/>
</dbReference>
<dbReference type="GO" id="GO:0003677">
    <property type="term" value="F:DNA binding"/>
    <property type="evidence" value="ECO:0007669"/>
    <property type="project" value="InterPro"/>
</dbReference>
<comment type="similarity">
    <text evidence="7">Belongs to the UPF0743 family.</text>
</comment>
<comment type="caution">
    <text evidence="11">The sequence shown here is derived from an EMBL/GenBank/DDBJ whole genome shotgun (WGS) entry which is preliminary data.</text>
</comment>
<comment type="subcellular location">
    <subcellularLocation>
        <location evidence="1">Nucleus</location>
    </subcellularLocation>
</comment>
<dbReference type="PANTHER" id="PTHR13100">
    <property type="entry name" value="CELL GROWTH-REGULATING NUCLEOLAR PROTEIN LYAR"/>
    <property type="match status" value="1"/>
</dbReference>
<evidence type="ECO:0000256" key="2">
    <source>
        <dbReference type="ARBA" id="ARBA00022723"/>
    </source>
</evidence>
<dbReference type="GO" id="GO:0006364">
    <property type="term" value="P:rRNA processing"/>
    <property type="evidence" value="ECO:0007669"/>
    <property type="project" value="TreeGrafter"/>
</dbReference>
<feature type="domain" description="Zinc finger C2H2 LYAR-type" evidence="10">
    <location>
        <begin position="30"/>
        <end position="57"/>
    </location>
</feature>
<dbReference type="AlphaFoldDB" id="A0A420HTY0"/>
<evidence type="ECO:0000256" key="9">
    <source>
        <dbReference type="SAM" id="MobiDB-lite"/>
    </source>
</evidence>